<dbReference type="PANTHER" id="PTHR21310">
    <property type="entry name" value="AMINOGLYCOSIDE PHOSPHOTRANSFERASE-RELATED-RELATED"/>
    <property type="match status" value="1"/>
</dbReference>
<dbReference type="InterPro" id="IPR051678">
    <property type="entry name" value="AGP_Transferase"/>
</dbReference>
<gene>
    <name evidence="2" type="ORF">DBV05_g614</name>
</gene>
<dbReference type="AlphaFoldDB" id="A0A5N5DU55"/>
<accession>A0A5N5DU55</accession>
<protein>
    <submittedName>
        <fullName evidence="2">Uncharacterized protein</fullName>
    </submittedName>
</protein>
<dbReference type="OrthoDB" id="10003767at2759"/>
<comment type="caution">
    <text evidence="2">The sequence shown here is derived from an EMBL/GenBank/DDBJ whole genome shotgun (WGS) entry which is preliminary data.</text>
</comment>
<dbReference type="EMBL" id="VCHE01000002">
    <property type="protein sequence ID" value="KAB2580931.1"/>
    <property type="molecule type" value="Genomic_DNA"/>
</dbReference>
<sequence length="518" mass="58539">MHKLKRVFENFLDSIRYGRSKVNLSSGSTSPTLVPTDFEDPTTARSTSMSCKKKLRHTLRKALRTLGLKPPKHKHTASRQPTPETHQPKDKFGAVGKIRDEEVVELALDVASKGSQIPKSILADGSHVRVVKRAHGFNNLVFIVQYSESLKVCVRVPACAWKGAWTEQDAVTLRTSALSMRYIKRHTSCPIPEVITYDTTFDNAIHAPHMILLHVEGRAVEELWFDEDGPIPLEEKRQNILRSLAQATAQLRSLTFDQMGALQFTTDDDNSPTIGPSSLMSYGASRTPSFLEFVKEAVSHPARRSDMFLRARLEEWKQMVFKGRLGQTERNEVLGTYRLFSMLLDEFPFPVAGEPEKFILAPPDFDIQNIFADEHGNVTAIIDWDRVDSRPRYMGWCSPPYFLTMDWDSERNYAWPHVQACEMPPVDYDRFRADYARYMSEACGGEGDCKYTAKAHLFDRIVEALGRTAVMDGLLEKIVAHVLPRVHAGMVRQCVGAGALAPESEEIIRAGLRRLLEC</sequence>
<evidence type="ECO:0000313" key="3">
    <source>
        <dbReference type="Proteomes" id="UP000325902"/>
    </source>
</evidence>
<dbReference type="PANTHER" id="PTHR21310:SF51">
    <property type="entry name" value="AMINOGLYCOSIDE PHOSPHOTRANSFERASE DOMAIN-CONTAINING PROTEIN"/>
    <property type="match status" value="1"/>
</dbReference>
<evidence type="ECO:0000256" key="1">
    <source>
        <dbReference type="SAM" id="MobiDB-lite"/>
    </source>
</evidence>
<proteinExistence type="predicted"/>
<reference evidence="2 3" key="1">
    <citation type="journal article" date="2019" name="Sci. Rep.">
        <title>A multi-omics analysis of the grapevine pathogen Lasiodiplodia theobromae reveals that temperature affects the expression of virulence- and pathogenicity-related genes.</title>
        <authorList>
            <person name="Felix C."/>
            <person name="Meneses R."/>
            <person name="Goncalves M.F.M."/>
            <person name="Tilleman L."/>
            <person name="Duarte A.S."/>
            <person name="Jorrin-Novo J.V."/>
            <person name="Van de Peer Y."/>
            <person name="Deforce D."/>
            <person name="Van Nieuwerburgh F."/>
            <person name="Esteves A.C."/>
            <person name="Alves A."/>
        </authorList>
    </citation>
    <scope>NUCLEOTIDE SEQUENCE [LARGE SCALE GENOMIC DNA]</scope>
    <source>
        <strain evidence="2 3">LA-SOL3</strain>
    </source>
</reference>
<keyword evidence="3" id="KW-1185">Reference proteome</keyword>
<name>A0A5N5DU55_9PEZI</name>
<feature type="region of interest" description="Disordered" evidence="1">
    <location>
        <begin position="65"/>
        <end position="91"/>
    </location>
</feature>
<dbReference type="SUPFAM" id="SSF56112">
    <property type="entry name" value="Protein kinase-like (PK-like)"/>
    <property type="match status" value="1"/>
</dbReference>
<dbReference type="Gene3D" id="3.90.1200.10">
    <property type="match status" value="1"/>
</dbReference>
<dbReference type="InterPro" id="IPR011009">
    <property type="entry name" value="Kinase-like_dom_sf"/>
</dbReference>
<feature type="region of interest" description="Disordered" evidence="1">
    <location>
        <begin position="24"/>
        <end position="47"/>
    </location>
</feature>
<organism evidence="2 3">
    <name type="scientific">Lasiodiplodia theobromae</name>
    <dbReference type="NCBI Taxonomy" id="45133"/>
    <lineage>
        <taxon>Eukaryota</taxon>
        <taxon>Fungi</taxon>
        <taxon>Dikarya</taxon>
        <taxon>Ascomycota</taxon>
        <taxon>Pezizomycotina</taxon>
        <taxon>Dothideomycetes</taxon>
        <taxon>Dothideomycetes incertae sedis</taxon>
        <taxon>Botryosphaeriales</taxon>
        <taxon>Botryosphaeriaceae</taxon>
        <taxon>Lasiodiplodia</taxon>
    </lineage>
</organism>
<dbReference type="Proteomes" id="UP000325902">
    <property type="component" value="Unassembled WGS sequence"/>
</dbReference>
<feature type="compositionally biased region" description="Polar residues" evidence="1">
    <location>
        <begin position="24"/>
        <end position="33"/>
    </location>
</feature>
<evidence type="ECO:0000313" key="2">
    <source>
        <dbReference type="EMBL" id="KAB2580931.1"/>
    </source>
</evidence>